<dbReference type="STRING" id="1874317.BKP64_04655"/>
<dbReference type="OrthoDB" id="262615at2"/>
<sequence>MEPISITLSDYADLDRKNEPVSLGIPIPSGALKSTSNLLLSGGEDSPPIPFQAKELAHWPDGSIRWLHLSFLATLGANTTKPLRLIAGASPVPEKTVTIEHANDTLFIQTPIGNYAFHPHRLVWDTVIGENPAARTQIFLTDESLQKAEFISTGGWEVVDNGPVSAHIKQEGYWHQNDGTELLRITCELSVYGTRGLTELAVTLHNPRRARHPGGLWDLGDEGSAFFRGLKVETQCPGNGRLIISSGEPKSSNPVKSTLSAGIYQDSSGGEHWDSLNHIDRNGKVTTKFCGFRLSEGGETVSEGLRANPQLTWENEDVRLQVAMPRFWQDFPTSLWGERARWVADLFPEESGQLYELQGGERKRLTVFIDHTKDNGNLDWVYSPLTPSLDACVYDTADAFPWFRAGAPPGPLEKLIRQGIEGQNSFFKKREKIDEYGWRNYGDLFADHETLYQPEGSAPLISHYNNQYDAIYGFARQFALTGDRRWYELMDDLARHVVDIDIYHTDEDRAEYNNGLFWHTDHYLDAHTATHRTFSRHNDTSSTPGQTGGGPAAEHCYTTGLYYHYLMTGEIASRQAVLDLANWMVCTHEGNGGLLEQILALKKQDIPKLRALLKGQRPTRHRYPFTRGTGNYINALLDASLLEPDENWLRRAEEVILATFHPADNIAERNLLDVETGWHYLILLNSLSRYLLIKGESAQYDSRYQYALACFRHYTRWMARNEEPFLNHPEQLEFANHTWAAQDIRKVMLMHQAVYFDPTQKEYYRSKATEWFDYVIKTLQASPERDFSRIQVILLQNHGQYDALPELPETALTTDLIDHLRTKPPTLSIAGLLSRISQRLVRGLRGFRPSRERAWLNARW</sequence>
<dbReference type="Proteomes" id="UP000177445">
    <property type="component" value="Chromosome"/>
</dbReference>
<evidence type="ECO:0000313" key="2">
    <source>
        <dbReference type="EMBL" id="AOY87519.1"/>
    </source>
</evidence>
<dbReference type="RefSeq" id="WP_070966622.1">
    <property type="nucleotide sequence ID" value="NZ_CP017715.1"/>
</dbReference>
<evidence type="ECO:0000259" key="1">
    <source>
        <dbReference type="Pfam" id="PF19501"/>
    </source>
</evidence>
<gene>
    <name evidence="2" type="ORF">BKP64_04655</name>
</gene>
<evidence type="ECO:0000313" key="3">
    <source>
        <dbReference type="Proteomes" id="UP000177445"/>
    </source>
</evidence>
<feature type="domain" description="PcRGLX/YetA-like N-terminal RIFT barrel" evidence="1">
    <location>
        <begin position="17"/>
        <end position="70"/>
    </location>
</feature>
<dbReference type="Pfam" id="PF19501">
    <property type="entry name" value="PcRGLX_1st"/>
    <property type="match status" value="1"/>
</dbReference>
<protein>
    <recommendedName>
        <fullName evidence="1">PcRGLX/YetA-like N-terminal RIFT barrel domain-containing protein</fullName>
    </recommendedName>
</protein>
<accession>A0A1D9GIT0</accession>
<proteinExistence type="predicted"/>
<dbReference type="KEGG" id="msq:BKP64_04655"/>
<dbReference type="AlphaFoldDB" id="A0A1D9GIT0"/>
<reference evidence="2 3" key="1">
    <citation type="submission" date="2016-10" db="EMBL/GenBank/DDBJ databases">
        <title>Marinobacter salinus sp. nov., a moderately halophilic bacterium isolated from a tidal flat environment.</title>
        <authorList>
            <person name="Park S.-J."/>
        </authorList>
    </citation>
    <scope>NUCLEOTIDE SEQUENCE [LARGE SCALE GENOMIC DNA]</scope>
    <source>
        <strain evidence="2 3">Hb8</strain>
    </source>
</reference>
<name>A0A1D9GIT0_9GAMM</name>
<dbReference type="EMBL" id="CP017715">
    <property type="protein sequence ID" value="AOY87519.1"/>
    <property type="molecule type" value="Genomic_DNA"/>
</dbReference>
<organism evidence="2 3">
    <name type="scientific">Marinobacter salinus</name>
    <dbReference type="NCBI Taxonomy" id="1874317"/>
    <lineage>
        <taxon>Bacteria</taxon>
        <taxon>Pseudomonadati</taxon>
        <taxon>Pseudomonadota</taxon>
        <taxon>Gammaproteobacteria</taxon>
        <taxon>Pseudomonadales</taxon>
        <taxon>Marinobacteraceae</taxon>
        <taxon>Marinobacter</taxon>
    </lineage>
</organism>
<dbReference type="InterPro" id="IPR048329">
    <property type="entry name" value="PcRGLX_1st"/>
</dbReference>
<keyword evidence="3" id="KW-1185">Reference proteome</keyword>